<evidence type="ECO:0000256" key="2">
    <source>
        <dbReference type="ARBA" id="ARBA00023002"/>
    </source>
</evidence>
<sequence length="501" mass="52961">MLLNQRTQEDIVTSTSLDTRKLFIDGAWTEGAGDETLEVLNPATEEIIAEVPQATPADIDTAVAAARRAFDEGPWPRMSPAERSRILSAMADELTRRRAELVELNIAEAGSTRMLADFLQVGTPIDHFADMAHRVLPQFAFEAPVAPILGQGIGQGVVVREPYGVAALITAFNFPFLLNLAKVGPALAAGCTAVLKSSPYTPLEALVLGEIAQTAGLPPGTLNIVTGDVAAGERLTQHAGVDIVSFTGSDAVGRKVYAQGAESIKKVVLELGGKSANVILDDADLDKVLESVLGGFITHAGQGCALQTRILVHESLHDDLVARIVGTLGFISVGDPSDPATVMGPLIREVQRQRVEALIASGVEEGAQIAFGGKRPAHLERGFFLEPTLFVGVDNGMRIAQEEFFGPVGVVIPFKDDADAVRIANDSRYGLSGGVWSGDPLRASAVAHQLRTGMVVINGGGGGLNPNSPFGGYKHSGIGREFGQFGLEEYLQHKALQWPVG</sequence>
<dbReference type="GO" id="GO:0016620">
    <property type="term" value="F:oxidoreductase activity, acting on the aldehyde or oxo group of donors, NAD or NADP as acceptor"/>
    <property type="evidence" value="ECO:0007669"/>
    <property type="project" value="InterPro"/>
</dbReference>
<evidence type="ECO:0000256" key="1">
    <source>
        <dbReference type="ARBA" id="ARBA00009986"/>
    </source>
</evidence>
<accession>A0A7I7Y517</accession>
<evidence type="ECO:0000256" key="3">
    <source>
        <dbReference type="PROSITE-ProRule" id="PRU10007"/>
    </source>
</evidence>
<dbReference type="PANTHER" id="PTHR42804">
    <property type="entry name" value="ALDEHYDE DEHYDROGENASE"/>
    <property type="match status" value="1"/>
</dbReference>
<dbReference type="InterPro" id="IPR016161">
    <property type="entry name" value="Ald_DH/histidinol_DH"/>
</dbReference>
<gene>
    <name evidence="6" type="ORF">MCNF_48280</name>
</gene>
<reference evidence="6" key="1">
    <citation type="journal article" date="2019" name="Emerg. Microbes Infect.">
        <title>Comprehensive subspecies identification of 175 nontuberculous mycobacteria species based on 7547 genomic profiles.</title>
        <authorList>
            <person name="Matsumoto Y."/>
            <person name="Kinjo T."/>
            <person name="Motooka D."/>
            <person name="Nabeya D."/>
            <person name="Jung N."/>
            <person name="Uechi K."/>
            <person name="Horii T."/>
            <person name="Iida T."/>
            <person name="Fujita J."/>
            <person name="Nakamura S."/>
        </authorList>
    </citation>
    <scope>NUCLEOTIDE SEQUENCE [LARGE SCALE GENOMIC DNA]</scope>
    <source>
        <strain evidence="6">JCM 13671</strain>
    </source>
</reference>
<dbReference type="RefSeq" id="WP_179965797.1">
    <property type="nucleotide sequence ID" value="NZ_AP022612.1"/>
</dbReference>
<evidence type="ECO:0000259" key="5">
    <source>
        <dbReference type="Pfam" id="PF00171"/>
    </source>
</evidence>
<evidence type="ECO:0000313" key="6">
    <source>
        <dbReference type="EMBL" id="BBZ36223.1"/>
    </source>
</evidence>
<evidence type="ECO:0000256" key="4">
    <source>
        <dbReference type="RuleBase" id="RU003345"/>
    </source>
</evidence>
<proteinExistence type="inferred from homology"/>
<dbReference type="InterPro" id="IPR015590">
    <property type="entry name" value="Aldehyde_DH_dom"/>
</dbReference>
<dbReference type="Pfam" id="PF00171">
    <property type="entry name" value="Aldedh"/>
    <property type="match status" value="1"/>
</dbReference>
<dbReference type="InterPro" id="IPR016163">
    <property type="entry name" value="Ald_DH_C"/>
</dbReference>
<comment type="similarity">
    <text evidence="1 4">Belongs to the aldehyde dehydrogenase family.</text>
</comment>
<dbReference type="Proteomes" id="UP000466931">
    <property type="component" value="Chromosome"/>
</dbReference>
<dbReference type="PROSITE" id="PS00687">
    <property type="entry name" value="ALDEHYDE_DEHYDR_GLU"/>
    <property type="match status" value="1"/>
</dbReference>
<feature type="active site" evidence="3">
    <location>
        <position position="270"/>
    </location>
</feature>
<dbReference type="FunFam" id="3.40.309.10:FF:000012">
    <property type="entry name" value="Betaine aldehyde dehydrogenase"/>
    <property type="match status" value="1"/>
</dbReference>
<dbReference type="Gene3D" id="3.40.605.10">
    <property type="entry name" value="Aldehyde Dehydrogenase, Chain A, domain 1"/>
    <property type="match status" value="1"/>
</dbReference>
<dbReference type="FunFam" id="3.40.605.10:FF:000007">
    <property type="entry name" value="NAD/NADP-dependent betaine aldehyde dehydrogenase"/>
    <property type="match status" value="1"/>
</dbReference>
<dbReference type="SUPFAM" id="SSF53720">
    <property type="entry name" value="ALDH-like"/>
    <property type="match status" value="1"/>
</dbReference>
<reference evidence="6" key="2">
    <citation type="submission" date="2020-02" db="EMBL/GenBank/DDBJ databases">
        <authorList>
            <person name="Matsumoto Y."/>
            <person name="Motooka D."/>
            <person name="Nakamura S."/>
        </authorList>
    </citation>
    <scope>NUCLEOTIDE SEQUENCE</scope>
    <source>
        <strain evidence="6">JCM 13671</strain>
    </source>
</reference>
<dbReference type="InterPro" id="IPR029510">
    <property type="entry name" value="Ald_DH_CS_GLU"/>
</dbReference>
<dbReference type="PANTHER" id="PTHR42804:SF1">
    <property type="entry name" value="ALDEHYDE DEHYDROGENASE-RELATED"/>
    <property type="match status" value="1"/>
</dbReference>
<dbReference type="EMBL" id="AP022612">
    <property type="protein sequence ID" value="BBZ36223.1"/>
    <property type="molecule type" value="Genomic_DNA"/>
</dbReference>
<dbReference type="Gene3D" id="3.40.309.10">
    <property type="entry name" value="Aldehyde Dehydrogenase, Chain A, domain 2"/>
    <property type="match status" value="1"/>
</dbReference>
<dbReference type="CDD" id="cd07089">
    <property type="entry name" value="ALDH_CddD-AldA-like"/>
    <property type="match status" value="1"/>
</dbReference>
<protein>
    <submittedName>
        <fullName evidence="6">Aldehyde dehydrogenase</fullName>
    </submittedName>
</protein>
<feature type="domain" description="Aldehyde dehydrogenase" evidence="5">
    <location>
        <begin position="28"/>
        <end position="495"/>
    </location>
</feature>
<keyword evidence="7" id="KW-1185">Reference proteome</keyword>
<dbReference type="AlphaFoldDB" id="A0A7I7Y517"/>
<organism evidence="6 7">
    <name type="scientific">Mycolicibacterium confluentis</name>
    <dbReference type="NCBI Taxonomy" id="28047"/>
    <lineage>
        <taxon>Bacteria</taxon>
        <taxon>Bacillati</taxon>
        <taxon>Actinomycetota</taxon>
        <taxon>Actinomycetes</taxon>
        <taxon>Mycobacteriales</taxon>
        <taxon>Mycobacteriaceae</taxon>
        <taxon>Mycolicibacterium</taxon>
    </lineage>
</organism>
<dbReference type="InterPro" id="IPR016162">
    <property type="entry name" value="Ald_DH_N"/>
</dbReference>
<keyword evidence="2 4" id="KW-0560">Oxidoreductase</keyword>
<evidence type="ECO:0000313" key="7">
    <source>
        <dbReference type="Proteomes" id="UP000466931"/>
    </source>
</evidence>
<name>A0A7I7Y517_9MYCO</name>